<dbReference type="InterPro" id="IPR024069">
    <property type="entry name" value="AF2212-like_dom_sf"/>
</dbReference>
<evidence type="ECO:0000256" key="1">
    <source>
        <dbReference type="SAM" id="MobiDB-lite"/>
    </source>
</evidence>
<dbReference type="Pfam" id="PF01954">
    <property type="entry name" value="AF2212-like"/>
    <property type="match status" value="1"/>
</dbReference>
<dbReference type="SUPFAM" id="SSF141694">
    <property type="entry name" value="AF2212/PG0164-like"/>
    <property type="match status" value="1"/>
</dbReference>
<keyword evidence="2" id="KW-0614">Plasmid</keyword>
<name>A0A517U6W2_9BACT</name>
<reference evidence="2 3" key="1">
    <citation type="submission" date="2019-02" db="EMBL/GenBank/DDBJ databases">
        <title>Deep-cultivation of Planctomycetes and their phenomic and genomic characterization uncovers novel biology.</title>
        <authorList>
            <person name="Wiegand S."/>
            <person name="Jogler M."/>
            <person name="Boedeker C."/>
            <person name="Pinto D."/>
            <person name="Vollmers J."/>
            <person name="Rivas-Marin E."/>
            <person name="Kohn T."/>
            <person name="Peeters S.H."/>
            <person name="Heuer A."/>
            <person name="Rast P."/>
            <person name="Oberbeckmann S."/>
            <person name="Bunk B."/>
            <person name="Jeske O."/>
            <person name="Meyerdierks A."/>
            <person name="Storesund J.E."/>
            <person name="Kallscheuer N."/>
            <person name="Luecker S."/>
            <person name="Lage O.M."/>
            <person name="Pohl T."/>
            <person name="Merkel B.J."/>
            <person name="Hornburger P."/>
            <person name="Mueller R.-W."/>
            <person name="Bruemmer F."/>
            <person name="Labrenz M."/>
            <person name="Spormann A.M."/>
            <person name="Op den Camp H."/>
            <person name="Overmann J."/>
            <person name="Amann R."/>
            <person name="Jetten M.S.M."/>
            <person name="Mascher T."/>
            <person name="Medema M.H."/>
            <person name="Devos D.P."/>
            <person name="Kaster A.-K."/>
            <person name="Ovreas L."/>
            <person name="Rohde M."/>
            <person name="Galperin M.Y."/>
            <person name="Jogler C."/>
        </authorList>
    </citation>
    <scope>NUCLEOTIDE SEQUENCE [LARGE SCALE GENOMIC DNA]</scope>
    <source>
        <strain evidence="2 3">I41</strain>
        <plasmid evidence="3">pi41_1</plasmid>
    </source>
</reference>
<proteinExistence type="predicted"/>
<accession>A0A517U6W2</accession>
<sequence>MSYQIDAIYDSGVLKLFEPLKLPNQSRVKVTVDAEPAADDPQAIERQQAALTAMFTAVDQLPQRPNGDGWSVRNHDELLYGGK</sequence>
<dbReference type="Gene3D" id="4.10.1150.10">
    <property type="entry name" value="AF2212/PG0164-like"/>
    <property type="match status" value="1"/>
</dbReference>
<dbReference type="RefSeq" id="WP_145436624.1">
    <property type="nucleotide sequence ID" value="NZ_CP036340.1"/>
</dbReference>
<dbReference type="OrthoDB" id="290288at2"/>
<evidence type="ECO:0008006" key="4">
    <source>
        <dbReference type="Google" id="ProtNLM"/>
    </source>
</evidence>
<dbReference type="Proteomes" id="UP000317909">
    <property type="component" value="Plasmid pI41_1"/>
</dbReference>
<dbReference type="AlphaFoldDB" id="A0A517U6W2"/>
<feature type="region of interest" description="Disordered" evidence="1">
    <location>
        <begin position="64"/>
        <end position="83"/>
    </location>
</feature>
<evidence type="ECO:0000313" key="3">
    <source>
        <dbReference type="Proteomes" id="UP000317909"/>
    </source>
</evidence>
<dbReference type="InterPro" id="IPR008203">
    <property type="entry name" value="AF2212-like"/>
</dbReference>
<geneLocation type="plasmid" evidence="3">
    <name>pi41_1</name>
</geneLocation>
<gene>
    <name evidence="2" type="ORF">I41_56190</name>
</gene>
<feature type="compositionally biased region" description="Basic and acidic residues" evidence="1">
    <location>
        <begin position="73"/>
        <end position="83"/>
    </location>
</feature>
<evidence type="ECO:0000313" key="2">
    <source>
        <dbReference type="EMBL" id="QDT76369.1"/>
    </source>
</evidence>
<organism evidence="2 3">
    <name type="scientific">Lacipirellula limnantheis</name>
    <dbReference type="NCBI Taxonomy" id="2528024"/>
    <lineage>
        <taxon>Bacteria</taxon>
        <taxon>Pseudomonadati</taxon>
        <taxon>Planctomycetota</taxon>
        <taxon>Planctomycetia</taxon>
        <taxon>Pirellulales</taxon>
        <taxon>Lacipirellulaceae</taxon>
        <taxon>Lacipirellula</taxon>
    </lineage>
</organism>
<keyword evidence="3" id="KW-1185">Reference proteome</keyword>
<protein>
    <recommendedName>
        <fullName evidence="4">DUF104 domain-containing protein</fullName>
    </recommendedName>
</protein>
<dbReference type="EMBL" id="CP036340">
    <property type="protein sequence ID" value="QDT76369.1"/>
    <property type="molecule type" value="Genomic_DNA"/>
</dbReference>
<dbReference type="KEGG" id="llh:I41_56190"/>